<keyword evidence="2" id="KW-0732">Signal</keyword>
<keyword evidence="1" id="KW-0472">Membrane</keyword>
<evidence type="ECO:0000313" key="3">
    <source>
        <dbReference type="EMBL" id="EDQ86079.1"/>
    </source>
</evidence>
<gene>
    <name evidence="3" type="ORF">MONBRDRAFT_28538</name>
</gene>
<accession>A9V8G6</accession>
<feature type="transmembrane region" description="Helical" evidence="1">
    <location>
        <begin position="276"/>
        <end position="295"/>
    </location>
</feature>
<dbReference type="EMBL" id="CH991568">
    <property type="protein sequence ID" value="EDQ86079.1"/>
    <property type="molecule type" value="Genomic_DNA"/>
</dbReference>
<keyword evidence="1" id="KW-0812">Transmembrane</keyword>
<keyword evidence="1" id="KW-1133">Transmembrane helix</keyword>
<sequence>MFRLLVAGLVVAALAPSTLAEYMIFGDCNANRSDSVVTYTVYPADTCMGYPDGFSERNYCENGRAYFRVWNDVSNCSGNADAAFSYPVNTCNDGYEFYCTEELPTDVVAHITYHEDNGCSDEPFHMKLLAETCTRGHSSASASVSCSGNSFSITSYTESDTCDAATPSKVKQFNIGECFDDRAYDDDVVDMDDFNWRANDGDDAQDDLWVDDDPNDTPALVARRSTLPVPAVELLGVAPRARSRRSAEQWSVAIGCGPYDPFSTSTFTTRTTTTTGAAAAALPWTMLGLFAALLARLSL</sequence>
<evidence type="ECO:0000313" key="4">
    <source>
        <dbReference type="Proteomes" id="UP000001357"/>
    </source>
</evidence>
<dbReference type="InParanoid" id="A9V8G6"/>
<reference evidence="3 4" key="1">
    <citation type="journal article" date="2008" name="Nature">
        <title>The genome of the choanoflagellate Monosiga brevicollis and the origin of metazoans.</title>
        <authorList>
            <consortium name="JGI Sequencing"/>
            <person name="King N."/>
            <person name="Westbrook M.J."/>
            <person name="Young S.L."/>
            <person name="Kuo A."/>
            <person name="Abedin M."/>
            <person name="Chapman J."/>
            <person name="Fairclough S."/>
            <person name="Hellsten U."/>
            <person name="Isogai Y."/>
            <person name="Letunic I."/>
            <person name="Marr M."/>
            <person name="Pincus D."/>
            <person name="Putnam N."/>
            <person name="Rokas A."/>
            <person name="Wright K.J."/>
            <person name="Zuzow R."/>
            <person name="Dirks W."/>
            <person name="Good M."/>
            <person name="Goodstein D."/>
            <person name="Lemons D."/>
            <person name="Li W."/>
            <person name="Lyons J.B."/>
            <person name="Morris A."/>
            <person name="Nichols S."/>
            <person name="Richter D.J."/>
            <person name="Salamov A."/>
            <person name="Bork P."/>
            <person name="Lim W.A."/>
            <person name="Manning G."/>
            <person name="Miller W.T."/>
            <person name="McGinnis W."/>
            <person name="Shapiro H."/>
            <person name="Tjian R."/>
            <person name="Grigoriev I.V."/>
            <person name="Rokhsar D."/>
        </authorList>
    </citation>
    <scope>NUCLEOTIDE SEQUENCE [LARGE SCALE GENOMIC DNA]</scope>
    <source>
        <strain evidence="4">MX1 / ATCC 50154</strain>
    </source>
</reference>
<evidence type="ECO:0000256" key="1">
    <source>
        <dbReference type="SAM" id="Phobius"/>
    </source>
</evidence>
<organism evidence="3 4">
    <name type="scientific">Monosiga brevicollis</name>
    <name type="common">Choanoflagellate</name>
    <dbReference type="NCBI Taxonomy" id="81824"/>
    <lineage>
        <taxon>Eukaryota</taxon>
        <taxon>Choanoflagellata</taxon>
        <taxon>Craspedida</taxon>
        <taxon>Salpingoecidae</taxon>
        <taxon>Monosiga</taxon>
    </lineage>
</organism>
<name>A9V8G6_MONBE</name>
<dbReference type="KEGG" id="mbr:MONBRDRAFT_28538"/>
<dbReference type="RefSeq" id="XP_001749004.1">
    <property type="nucleotide sequence ID" value="XM_001748952.1"/>
</dbReference>
<feature type="signal peptide" evidence="2">
    <location>
        <begin position="1"/>
        <end position="20"/>
    </location>
</feature>
<keyword evidence="4" id="KW-1185">Reference proteome</keyword>
<dbReference type="AlphaFoldDB" id="A9V8G6"/>
<dbReference type="GeneID" id="5894344"/>
<protein>
    <submittedName>
        <fullName evidence="3">Uncharacterized protein</fullName>
    </submittedName>
</protein>
<dbReference type="Proteomes" id="UP000001357">
    <property type="component" value="Unassembled WGS sequence"/>
</dbReference>
<proteinExistence type="predicted"/>
<evidence type="ECO:0000256" key="2">
    <source>
        <dbReference type="SAM" id="SignalP"/>
    </source>
</evidence>
<feature type="chain" id="PRO_5002745390" evidence="2">
    <location>
        <begin position="21"/>
        <end position="299"/>
    </location>
</feature>